<evidence type="ECO:0000256" key="1">
    <source>
        <dbReference type="ARBA" id="ARBA00004141"/>
    </source>
</evidence>
<evidence type="ECO:0000256" key="2">
    <source>
        <dbReference type="ARBA" id="ARBA00022692"/>
    </source>
</evidence>
<evidence type="ECO:0000313" key="7">
    <source>
        <dbReference type="EMBL" id="EQD31293.1"/>
    </source>
</evidence>
<protein>
    <submittedName>
        <fullName evidence="7">Major facilitator superfamily MFS-1</fullName>
    </submittedName>
</protein>
<feature type="transmembrane region" description="Helical" evidence="5">
    <location>
        <begin position="16"/>
        <end position="35"/>
    </location>
</feature>
<organism evidence="7">
    <name type="scientific">mine drainage metagenome</name>
    <dbReference type="NCBI Taxonomy" id="410659"/>
    <lineage>
        <taxon>unclassified sequences</taxon>
        <taxon>metagenomes</taxon>
        <taxon>ecological metagenomes</taxon>
    </lineage>
</organism>
<dbReference type="Pfam" id="PF07690">
    <property type="entry name" value="MFS_1"/>
    <property type="match status" value="1"/>
</dbReference>
<dbReference type="PROSITE" id="PS50850">
    <property type="entry name" value="MFS"/>
    <property type="match status" value="1"/>
</dbReference>
<feature type="domain" description="Major facilitator superfamily (MFS) profile" evidence="6">
    <location>
        <begin position="1"/>
        <end position="101"/>
    </location>
</feature>
<dbReference type="AlphaFoldDB" id="T0YDQ8"/>
<dbReference type="PANTHER" id="PTHR42718">
    <property type="entry name" value="MAJOR FACILITATOR SUPERFAMILY MULTIDRUG TRANSPORTER MFSC"/>
    <property type="match status" value="1"/>
</dbReference>
<evidence type="ECO:0000256" key="4">
    <source>
        <dbReference type="ARBA" id="ARBA00023136"/>
    </source>
</evidence>
<dbReference type="PANTHER" id="PTHR42718:SF39">
    <property type="entry name" value="ACTINORHODIN TRANSPORTER-RELATED"/>
    <property type="match status" value="1"/>
</dbReference>
<evidence type="ECO:0000259" key="6">
    <source>
        <dbReference type="PROSITE" id="PS50850"/>
    </source>
</evidence>
<feature type="transmembrane region" description="Helical" evidence="5">
    <location>
        <begin position="41"/>
        <end position="66"/>
    </location>
</feature>
<dbReference type="InterPro" id="IPR020846">
    <property type="entry name" value="MFS_dom"/>
</dbReference>
<comment type="caution">
    <text evidence="7">The sequence shown here is derived from an EMBL/GenBank/DDBJ whole genome shotgun (WGS) entry which is preliminary data.</text>
</comment>
<keyword evidence="4 5" id="KW-0472">Membrane</keyword>
<keyword evidence="2 5" id="KW-0812">Transmembrane</keyword>
<gene>
    <name evidence="7" type="ORF">B1B_18208</name>
</gene>
<dbReference type="InterPro" id="IPR036259">
    <property type="entry name" value="MFS_trans_sf"/>
</dbReference>
<comment type="subcellular location">
    <subcellularLocation>
        <location evidence="1">Membrane</location>
        <topology evidence="1">Multi-pass membrane protein</topology>
    </subcellularLocation>
</comment>
<proteinExistence type="predicted"/>
<reference evidence="7" key="2">
    <citation type="journal article" date="2014" name="ISME J.">
        <title>Microbial stratification in low pH oxic and suboxic macroscopic growths along an acid mine drainage.</title>
        <authorList>
            <person name="Mendez-Garcia C."/>
            <person name="Mesa V."/>
            <person name="Sprenger R.R."/>
            <person name="Richter M."/>
            <person name="Diez M.S."/>
            <person name="Solano J."/>
            <person name="Bargiela R."/>
            <person name="Golyshina O.V."/>
            <person name="Manteca A."/>
            <person name="Ramos J.L."/>
            <person name="Gallego J.R."/>
            <person name="Llorente I."/>
            <person name="Martins Dos Santos V.A."/>
            <person name="Jensen O.N."/>
            <person name="Pelaez A.I."/>
            <person name="Sanchez J."/>
            <person name="Ferrer M."/>
        </authorList>
    </citation>
    <scope>NUCLEOTIDE SEQUENCE</scope>
</reference>
<feature type="non-terminal residue" evidence="7">
    <location>
        <position position="101"/>
    </location>
</feature>
<accession>T0YDQ8</accession>
<sequence>MVTGGRLGDLFGYRRLFVAGMTGFALSSLACSLAASPGQLVAARLAQGLTAAAMLPQVLALITATVPAPSRPRATRLLWRRLRARRDPPARSSGGALITAD</sequence>
<evidence type="ECO:0000256" key="5">
    <source>
        <dbReference type="SAM" id="Phobius"/>
    </source>
</evidence>
<dbReference type="InterPro" id="IPR011701">
    <property type="entry name" value="MFS"/>
</dbReference>
<dbReference type="Gene3D" id="1.20.1720.10">
    <property type="entry name" value="Multidrug resistance protein D"/>
    <property type="match status" value="1"/>
</dbReference>
<dbReference type="GO" id="GO:0016020">
    <property type="term" value="C:membrane"/>
    <property type="evidence" value="ECO:0007669"/>
    <property type="project" value="UniProtKB-SubCell"/>
</dbReference>
<dbReference type="EMBL" id="AUZY01012177">
    <property type="protein sequence ID" value="EQD31293.1"/>
    <property type="molecule type" value="Genomic_DNA"/>
</dbReference>
<dbReference type="GO" id="GO:0022857">
    <property type="term" value="F:transmembrane transporter activity"/>
    <property type="evidence" value="ECO:0007669"/>
    <property type="project" value="InterPro"/>
</dbReference>
<reference evidence="7" key="1">
    <citation type="submission" date="2013-08" db="EMBL/GenBank/DDBJ databases">
        <authorList>
            <person name="Mendez C."/>
            <person name="Richter M."/>
            <person name="Ferrer M."/>
            <person name="Sanchez J."/>
        </authorList>
    </citation>
    <scope>NUCLEOTIDE SEQUENCE</scope>
</reference>
<dbReference type="SUPFAM" id="SSF103473">
    <property type="entry name" value="MFS general substrate transporter"/>
    <property type="match status" value="1"/>
</dbReference>
<keyword evidence="3 5" id="KW-1133">Transmembrane helix</keyword>
<dbReference type="PROSITE" id="PS51257">
    <property type="entry name" value="PROKAR_LIPOPROTEIN"/>
    <property type="match status" value="1"/>
</dbReference>
<name>T0YDQ8_9ZZZZ</name>
<evidence type="ECO:0000256" key="3">
    <source>
        <dbReference type="ARBA" id="ARBA00022989"/>
    </source>
</evidence>